<keyword evidence="4 5" id="KW-0472">Membrane</keyword>
<feature type="transmembrane region" description="Helical" evidence="5">
    <location>
        <begin position="40"/>
        <end position="58"/>
    </location>
</feature>
<evidence type="ECO:0000256" key="1">
    <source>
        <dbReference type="ARBA" id="ARBA00004141"/>
    </source>
</evidence>
<feature type="transmembrane region" description="Helical" evidence="5">
    <location>
        <begin position="202"/>
        <end position="219"/>
    </location>
</feature>
<feature type="transmembrane region" description="Helical" evidence="5">
    <location>
        <begin position="12"/>
        <end position="34"/>
    </location>
</feature>
<accession>A0A1F5BTU5</accession>
<dbReference type="Proteomes" id="UP000176650">
    <property type="component" value="Unassembled WGS sequence"/>
</dbReference>
<dbReference type="SUPFAM" id="SSF48452">
    <property type="entry name" value="TPR-like"/>
    <property type="match status" value="1"/>
</dbReference>
<keyword evidence="2 5" id="KW-0812">Transmembrane</keyword>
<protein>
    <recommendedName>
        <fullName evidence="6">O-antigen ligase-related domain-containing protein</fullName>
    </recommendedName>
</protein>
<comment type="subcellular location">
    <subcellularLocation>
        <location evidence="1">Membrane</location>
        <topology evidence="1">Multi-pass membrane protein</topology>
    </subcellularLocation>
</comment>
<evidence type="ECO:0000256" key="2">
    <source>
        <dbReference type="ARBA" id="ARBA00022692"/>
    </source>
</evidence>
<feature type="transmembrane region" description="Helical" evidence="5">
    <location>
        <begin position="249"/>
        <end position="267"/>
    </location>
</feature>
<dbReference type="PANTHER" id="PTHR37422">
    <property type="entry name" value="TEICHURONIC ACID BIOSYNTHESIS PROTEIN TUAE"/>
    <property type="match status" value="1"/>
</dbReference>
<dbReference type="InterPro" id="IPR019734">
    <property type="entry name" value="TPR_rpt"/>
</dbReference>
<feature type="transmembrane region" description="Helical" evidence="5">
    <location>
        <begin position="134"/>
        <end position="151"/>
    </location>
</feature>
<feature type="transmembrane region" description="Helical" evidence="5">
    <location>
        <begin position="101"/>
        <end position="122"/>
    </location>
</feature>
<evidence type="ECO:0000313" key="7">
    <source>
        <dbReference type="EMBL" id="OGD34010.1"/>
    </source>
</evidence>
<evidence type="ECO:0000256" key="4">
    <source>
        <dbReference type="ARBA" id="ARBA00023136"/>
    </source>
</evidence>
<dbReference type="InterPro" id="IPR011990">
    <property type="entry name" value="TPR-like_helical_dom_sf"/>
</dbReference>
<dbReference type="AlphaFoldDB" id="A0A1F5BTU5"/>
<comment type="caution">
    <text evidence="7">The sequence shown here is derived from an EMBL/GenBank/DDBJ whole genome shotgun (WGS) entry which is preliminary data.</text>
</comment>
<reference evidence="7 8" key="1">
    <citation type="journal article" date="2016" name="Nat. Commun.">
        <title>Thousands of microbial genomes shed light on interconnected biogeochemical processes in an aquifer system.</title>
        <authorList>
            <person name="Anantharaman K."/>
            <person name="Brown C.T."/>
            <person name="Hug L.A."/>
            <person name="Sharon I."/>
            <person name="Castelle C.J."/>
            <person name="Probst A.J."/>
            <person name="Thomas B.C."/>
            <person name="Singh A."/>
            <person name="Wilkins M.J."/>
            <person name="Karaoz U."/>
            <person name="Brodie E.L."/>
            <person name="Williams K.H."/>
            <person name="Hubbard S.S."/>
            <person name="Banfield J.F."/>
        </authorList>
    </citation>
    <scope>NUCLEOTIDE SEQUENCE [LARGE SCALE GENOMIC DNA]</scope>
</reference>
<evidence type="ECO:0000313" key="8">
    <source>
        <dbReference type="Proteomes" id="UP000176650"/>
    </source>
</evidence>
<organism evidence="7 8">
    <name type="scientific">Candidatus Azambacteria bacterium RIFCSPLOWO2_01_FULL_46_25</name>
    <dbReference type="NCBI Taxonomy" id="1797298"/>
    <lineage>
        <taxon>Bacteria</taxon>
        <taxon>Candidatus Azamiibacteriota</taxon>
    </lineage>
</organism>
<feature type="transmembrane region" description="Helical" evidence="5">
    <location>
        <begin position="70"/>
        <end position="89"/>
    </location>
</feature>
<evidence type="ECO:0000259" key="6">
    <source>
        <dbReference type="Pfam" id="PF04932"/>
    </source>
</evidence>
<feature type="transmembrane region" description="Helical" evidence="5">
    <location>
        <begin position="225"/>
        <end position="242"/>
    </location>
</feature>
<dbReference type="Gene3D" id="1.25.40.10">
    <property type="entry name" value="Tetratricopeptide repeat domain"/>
    <property type="match status" value="2"/>
</dbReference>
<dbReference type="GO" id="GO:0016020">
    <property type="term" value="C:membrane"/>
    <property type="evidence" value="ECO:0007669"/>
    <property type="project" value="UniProtKB-SubCell"/>
</dbReference>
<feature type="transmembrane region" description="Helical" evidence="5">
    <location>
        <begin position="375"/>
        <end position="399"/>
    </location>
</feature>
<feature type="transmembrane region" description="Helical" evidence="5">
    <location>
        <begin position="171"/>
        <end position="190"/>
    </location>
</feature>
<dbReference type="InterPro" id="IPR051533">
    <property type="entry name" value="WaaL-like"/>
</dbReference>
<evidence type="ECO:0000256" key="5">
    <source>
        <dbReference type="SAM" id="Phobius"/>
    </source>
</evidence>
<dbReference type="STRING" id="1797298.A2988_00805"/>
<dbReference type="EMBL" id="MEYS01000002">
    <property type="protein sequence ID" value="OGD34010.1"/>
    <property type="molecule type" value="Genomic_DNA"/>
</dbReference>
<name>A0A1F5BTU5_9BACT</name>
<proteinExistence type="predicted"/>
<gene>
    <name evidence="7" type="ORF">A2988_00805</name>
</gene>
<dbReference type="SMART" id="SM00028">
    <property type="entry name" value="TPR"/>
    <property type="match status" value="2"/>
</dbReference>
<feature type="transmembrane region" description="Helical" evidence="5">
    <location>
        <begin position="411"/>
        <end position="444"/>
    </location>
</feature>
<dbReference type="InterPro" id="IPR007016">
    <property type="entry name" value="O-antigen_ligase-rel_domated"/>
</dbReference>
<feature type="domain" description="O-antigen ligase-related" evidence="6">
    <location>
        <begin position="207"/>
        <end position="388"/>
    </location>
</feature>
<dbReference type="PANTHER" id="PTHR37422:SF13">
    <property type="entry name" value="LIPOPOLYSACCHARIDE BIOSYNTHESIS PROTEIN PA4999-RELATED"/>
    <property type="match status" value="1"/>
</dbReference>
<sequence length="772" mass="87773">MNFISENTLVKAVKAGVYAVLFLPLAVLPQIFPFITSKGFLFQIIVEIVFVLYCLLAFKNPAFRPKKTALFYALSFYFAALLLSTVFGAEPERSFFGNFERMWGFFQLAHFFLFFVVVAGVFKGREAWERLVRVAMFAGFLVIAGGVYQFASALLAGQQAPRVSSTIGNPAFLAGYLFFTLIFSLLFPAPSSTKEIPLYKRYSYLALSLLALFIILSTATRGALVALGGALVWLAFLLVFISAKKYIKVAALSFLILVALLAGWLFAYGSLFEKPQKISQEQYYDINRFDAPSMGEEVRVDFLNRLTRFSLYDPTTQTRLITWQSALGGVKEYPLFGIGPENFVLAFNKHFNADFYSYEKYEIWFDRSHNIFMDMLVMGGIVGLLAYLGIFAVCLYSIVSLYRKGKMDKVYFLAFNAFFAMYLIQSFFLFDSFSVFLAFIVAVAYLNSFTGEESKQKEKSVSWHYPRVVFGSLAAVVVAVYFLNVKPMMESYYIAEAESGAYDIDRTIALYQQALSYNTFGDNEARSRMALTVAKTVQGIKEEKLQGNIAGYVDLAIAGLKKNIENTNDYHLLYRLQLSDLYNLKLSRTGMESAQIEDIIRKSIQISPGRMEFEFALAQTEFLKGNFTKAISILEEASRKNPSHPMPYWKISQNYYFWSKAEKDLQKSKALVAQGIPYLEKALYLGQDVRNYQELLWAMEYYNEKLDYSRMVFINKQVLAKNPPDAIAYHMNLALAYQALGKKDKAREHALEVGKLDPAQQPAVDNFLRELQ</sequence>
<evidence type="ECO:0000256" key="3">
    <source>
        <dbReference type="ARBA" id="ARBA00022989"/>
    </source>
</evidence>
<dbReference type="Pfam" id="PF04932">
    <property type="entry name" value="Wzy_C"/>
    <property type="match status" value="1"/>
</dbReference>
<keyword evidence="3 5" id="KW-1133">Transmembrane helix</keyword>
<feature type="transmembrane region" description="Helical" evidence="5">
    <location>
        <begin position="464"/>
        <end position="483"/>
    </location>
</feature>